<dbReference type="InterPro" id="IPR036680">
    <property type="entry name" value="SPOR-like_sf"/>
</dbReference>
<dbReference type="EMBL" id="JAYGII010000023">
    <property type="protein sequence ID" value="MEA5446202.1"/>
    <property type="molecule type" value="Genomic_DNA"/>
</dbReference>
<dbReference type="GO" id="GO:0042834">
    <property type="term" value="F:peptidoglycan binding"/>
    <property type="evidence" value="ECO:0007669"/>
    <property type="project" value="InterPro"/>
</dbReference>
<dbReference type="Gene3D" id="3.30.70.1070">
    <property type="entry name" value="Sporulation related repeat"/>
    <property type="match status" value="1"/>
</dbReference>
<sequence>MPRDYKNAGQARRKDPVETTPGWVWLIAGFVLGFGAAMAVTWLQQSDTELPQLDLEAAREQAESDEGDEAEEGRSRFNFYRMLESFEVVVPEEEVRVREPEGGESVEPTPEGRYILQVGSFRSESDADRMRAELGMAGFESHIQRVTIDDGQTYYRVRVGPIEDAERLDRTRSRLEDQGIEPLLIRLRDD</sequence>
<name>A0AAP6MMM4_9GAMM</name>
<evidence type="ECO:0000259" key="2">
    <source>
        <dbReference type="PROSITE" id="PS51724"/>
    </source>
</evidence>
<dbReference type="InterPro" id="IPR007730">
    <property type="entry name" value="SPOR-like_dom"/>
</dbReference>
<dbReference type="InterPro" id="IPR052521">
    <property type="entry name" value="Cell_div_SPOR-domain"/>
</dbReference>
<keyword evidence="4" id="KW-1185">Reference proteome</keyword>
<proteinExistence type="predicted"/>
<evidence type="ECO:0000313" key="4">
    <source>
        <dbReference type="Proteomes" id="UP001302316"/>
    </source>
</evidence>
<dbReference type="PANTHER" id="PTHR38687">
    <property type="entry name" value="CELL DIVISION PROTEIN DEDD-RELATED"/>
    <property type="match status" value="1"/>
</dbReference>
<comment type="caution">
    <text evidence="3">The sequence shown here is derived from an EMBL/GenBank/DDBJ whole genome shotgun (WGS) entry which is preliminary data.</text>
</comment>
<keyword evidence="1" id="KW-0472">Membrane</keyword>
<dbReference type="Proteomes" id="UP001302316">
    <property type="component" value="Unassembled WGS sequence"/>
</dbReference>
<keyword evidence="1" id="KW-0812">Transmembrane</keyword>
<evidence type="ECO:0000313" key="3">
    <source>
        <dbReference type="EMBL" id="MEA5446202.1"/>
    </source>
</evidence>
<feature type="transmembrane region" description="Helical" evidence="1">
    <location>
        <begin position="23"/>
        <end position="43"/>
    </location>
</feature>
<dbReference type="SUPFAM" id="SSF110997">
    <property type="entry name" value="Sporulation related repeat"/>
    <property type="match status" value="1"/>
</dbReference>
<reference evidence="3 4" key="1">
    <citation type="submission" date="2023-12" db="EMBL/GenBank/DDBJ databases">
        <title>Whole-genome sequencing of halo(alkali)philic microorganisms from hypersaline lakes.</title>
        <authorList>
            <person name="Sorokin D.Y."/>
            <person name="Merkel A.Y."/>
            <person name="Messina E."/>
            <person name="Yakimov M."/>
        </authorList>
    </citation>
    <scope>NUCLEOTIDE SEQUENCE [LARGE SCALE GENOMIC DNA]</scope>
    <source>
        <strain evidence="3 4">AB-CW1</strain>
    </source>
</reference>
<dbReference type="AlphaFoldDB" id="A0AAP6MMM4"/>
<organism evidence="3 4">
    <name type="scientific">Natronospira elongata</name>
    <dbReference type="NCBI Taxonomy" id="3110268"/>
    <lineage>
        <taxon>Bacteria</taxon>
        <taxon>Pseudomonadati</taxon>
        <taxon>Pseudomonadota</taxon>
        <taxon>Gammaproteobacteria</taxon>
        <taxon>Natronospirales</taxon>
        <taxon>Natronospiraceae</taxon>
        <taxon>Natronospira</taxon>
    </lineage>
</organism>
<dbReference type="PROSITE" id="PS51724">
    <property type="entry name" value="SPOR"/>
    <property type="match status" value="1"/>
</dbReference>
<dbReference type="Pfam" id="PF05036">
    <property type="entry name" value="SPOR"/>
    <property type="match status" value="1"/>
</dbReference>
<accession>A0AAP6MMM4</accession>
<protein>
    <submittedName>
        <fullName evidence="3">SPOR domain-containing protein</fullName>
    </submittedName>
</protein>
<evidence type="ECO:0000256" key="1">
    <source>
        <dbReference type="SAM" id="Phobius"/>
    </source>
</evidence>
<feature type="domain" description="SPOR" evidence="2">
    <location>
        <begin position="108"/>
        <end position="187"/>
    </location>
</feature>
<dbReference type="RefSeq" id="WP_346052302.1">
    <property type="nucleotide sequence ID" value="NZ_JAYGII010000023.1"/>
</dbReference>
<gene>
    <name evidence="3" type="ORF">VCB98_10260</name>
</gene>
<keyword evidence="1" id="KW-1133">Transmembrane helix</keyword>